<keyword evidence="3 6" id="KW-0812">Transmembrane</keyword>
<keyword evidence="8" id="KW-0969">Cilium</keyword>
<feature type="transmembrane region" description="Helical" evidence="6">
    <location>
        <begin position="546"/>
        <end position="565"/>
    </location>
</feature>
<keyword evidence="8" id="KW-0282">Flagellum</keyword>
<feature type="transmembrane region" description="Helical" evidence="6">
    <location>
        <begin position="248"/>
        <end position="272"/>
    </location>
</feature>
<evidence type="ECO:0000313" key="11">
    <source>
        <dbReference type="Proteomes" id="UP000065473"/>
    </source>
</evidence>
<evidence type="ECO:0000313" key="9">
    <source>
        <dbReference type="EMBL" id="ALU32359.1"/>
    </source>
</evidence>
<dbReference type="InterPro" id="IPR056569">
    <property type="entry name" value="ArlJ-like"/>
</dbReference>
<feature type="transmembrane region" description="Helical" evidence="6">
    <location>
        <begin position="577"/>
        <end position="595"/>
    </location>
</feature>
<dbReference type="GO" id="GO:0005886">
    <property type="term" value="C:plasma membrane"/>
    <property type="evidence" value="ECO:0007669"/>
    <property type="project" value="UniProtKB-SubCell"/>
</dbReference>
<dbReference type="Proteomes" id="UP000060043">
    <property type="component" value="Chromosome"/>
</dbReference>
<reference evidence="10 11" key="1">
    <citation type="submission" date="2015-12" db="EMBL/GenBank/DDBJ databases">
        <title>A stable core within a dynamic pangenome in Sulfolobus acidocaldarius.</title>
        <authorList>
            <person name="Anderson R."/>
            <person name="Kouris A."/>
            <person name="Seward C."/>
            <person name="Campbell K."/>
            <person name="Whitaker R."/>
        </authorList>
    </citation>
    <scope>NUCLEOTIDE SEQUENCE [LARGE SCALE GENOMIC DNA]</scope>
    <source>
        <strain evidence="8 11">GG12-C01-09</strain>
        <strain evidence="9 10">NG05B_CO5_07</strain>
    </source>
</reference>
<feature type="transmembrane region" description="Helical" evidence="6">
    <location>
        <begin position="90"/>
        <end position="111"/>
    </location>
</feature>
<dbReference type="PANTHER" id="PTHR35402">
    <property type="entry name" value="INTEGRAL MEMBRANE PROTEIN-RELATED"/>
    <property type="match status" value="1"/>
</dbReference>
<dbReference type="STRING" id="1435377.SUSAZ_10915"/>
<dbReference type="EMBL" id="CP013695">
    <property type="protein sequence ID" value="ALU32359.1"/>
    <property type="molecule type" value="Genomic_DNA"/>
</dbReference>
<feature type="transmembrane region" description="Helical" evidence="6">
    <location>
        <begin position="56"/>
        <end position="78"/>
    </location>
</feature>
<evidence type="ECO:0000256" key="2">
    <source>
        <dbReference type="ARBA" id="ARBA00022475"/>
    </source>
</evidence>
<dbReference type="InterPro" id="IPR018076">
    <property type="entry name" value="T2SS_GspF_dom"/>
</dbReference>
<feature type="transmembrane region" description="Helical" evidence="6">
    <location>
        <begin position="500"/>
        <end position="526"/>
    </location>
</feature>
<feature type="domain" description="Type II secretion system protein GspF" evidence="7">
    <location>
        <begin position="392"/>
        <end position="517"/>
    </location>
</feature>
<dbReference type="Proteomes" id="UP000065473">
    <property type="component" value="Chromosome"/>
</dbReference>
<feature type="transmembrane region" description="Helical" evidence="6">
    <location>
        <begin position="131"/>
        <end position="152"/>
    </location>
</feature>
<dbReference type="PaxDb" id="1435377-SUSAZ_10915"/>
<keyword evidence="5 6" id="KW-0472">Membrane</keyword>
<dbReference type="OrthoDB" id="12374at2157"/>
<feature type="transmembrane region" description="Helical" evidence="6">
    <location>
        <begin position="278"/>
        <end position="297"/>
    </location>
</feature>
<evidence type="ECO:0000256" key="1">
    <source>
        <dbReference type="ARBA" id="ARBA00004651"/>
    </source>
</evidence>
<name>A0A0U3F8Z8_9CREN</name>
<feature type="transmembrane region" description="Helical" evidence="6">
    <location>
        <begin position="12"/>
        <end position="36"/>
    </location>
</feature>
<evidence type="ECO:0000256" key="5">
    <source>
        <dbReference type="ARBA" id="ARBA00023136"/>
    </source>
</evidence>
<sequence>MSRMSKDKKSSSNVNIPSIYLLFYHTPVVKRLAGYFDKRLLTSRNPEDPKLFASRLFLILLVCIVLAVMFISFALIIFLRFYRVTLLPAYLALSLVMLFLGVIIPPIAYLISILDISQKIDKIKNGVDAESFSFATLFVIFLKSGLSPVLLFRKLEGSKAFSFVQDIVVYVNRRVQYLSESIEQALLKAMDINPGKLFNDFMLAYVTAIRTGAPVIETMEAKLKDLSKQFSLAANLASDRLQGVAESYVVWLSSGYIMLYLVLIMGAILPFVGNSSSLLTVLGPVVVLVVPMVNLLFVYMADSLQLKFPETQSSAYKIFYISLPIGLVVAFLIMIFEHQIVYFITLSGGLQNVFPVSIALLIGLLIASAPPAFFYQKEMREKSGFEEYAVKFLNAISEGLLAGLTFESIVTRLKDAQEMGKFREVLRKVDGYLKLGYPLTIALKRGADSINEFTSRIALYTLSDMIEIGSMTPDNVRALADQINSQLVVRREYQGKVKPLIATPYAGVLVSLIATFLLASGILSMLNSGIAVYGPIATGLVSIPQIIFITAISGILNAFLAGLLIGKIGYGKASAGFIHGIILMIVVTLTIFAFVELRISIVPNFHSNISF</sequence>
<dbReference type="Pfam" id="PF00482">
    <property type="entry name" value="T2SSF"/>
    <property type="match status" value="2"/>
</dbReference>
<gene>
    <name evidence="8" type="ORF">ATY89_06510</name>
    <name evidence="9" type="ORF">ATZ20_09535</name>
</gene>
<organism evidence="8 11">
    <name type="scientific">Sulfolobus acidocaldarius</name>
    <dbReference type="NCBI Taxonomy" id="2285"/>
    <lineage>
        <taxon>Archaea</taxon>
        <taxon>Thermoproteota</taxon>
        <taxon>Thermoprotei</taxon>
        <taxon>Sulfolobales</taxon>
        <taxon>Sulfolobaceae</taxon>
        <taxon>Sulfolobus</taxon>
    </lineage>
</organism>
<proteinExistence type="predicted"/>
<evidence type="ECO:0000313" key="10">
    <source>
        <dbReference type="Proteomes" id="UP000060043"/>
    </source>
</evidence>
<evidence type="ECO:0000256" key="4">
    <source>
        <dbReference type="ARBA" id="ARBA00022989"/>
    </source>
</evidence>
<comment type="subcellular location">
    <subcellularLocation>
        <location evidence="1">Cell membrane</location>
        <topology evidence="1">Multi-pass membrane protein</topology>
    </subcellularLocation>
</comment>
<keyword evidence="4 6" id="KW-1133">Transmembrane helix</keyword>
<accession>A0A0U3F8Z8</accession>
<evidence type="ECO:0000256" key="3">
    <source>
        <dbReference type="ARBA" id="ARBA00022692"/>
    </source>
</evidence>
<feature type="transmembrane region" description="Helical" evidence="6">
    <location>
        <begin position="318"/>
        <end position="336"/>
    </location>
</feature>
<dbReference type="AlphaFoldDB" id="A0A0U3F8Z8"/>
<dbReference type="GeneID" id="33346859"/>
<dbReference type="RefSeq" id="WP_011279105.1">
    <property type="nucleotide sequence ID" value="NZ_CP020364.1"/>
</dbReference>
<evidence type="ECO:0000256" key="6">
    <source>
        <dbReference type="SAM" id="Phobius"/>
    </source>
</evidence>
<dbReference type="OMA" id="SAQILYM"/>
<dbReference type="PANTHER" id="PTHR35402:SF1">
    <property type="entry name" value="TYPE II SECRETION SYSTEM PROTEIN GSPF DOMAIN-CONTAINING PROTEIN"/>
    <property type="match status" value="1"/>
</dbReference>
<keyword evidence="2" id="KW-1003">Cell membrane</keyword>
<dbReference type="EMBL" id="CP013694">
    <property type="protein sequence ID" value="ALU29626.1"/>
    <property type="molecule type" value="Genomic_DNA"/>
</dbReference>
<protein>
    <submittedName>
        <fullName evidence="8">Flagellar assembly protein</fullName>
    </submittedName>
</protein>
<keyword evidence="8" id="KW-0966">Cell projection</keyword>
<evidence type="ECO:0000313" key="8">
    <source>
        <dbReference type="EMBL" id="ALU29626.1"/>
    </source>
</evidence>
<feature type="transmembrane region" description="Helical" evidence="6">
    <location>
        <begin position="356"/>
        <end position="375"/>
    </location>
</feature>
<evidence type="ECO:0000259" key="7">
    <source>
        <dbReference type="Pfam" id="PF00482"/>
    </source>
</evidence>
<feature type="domain" description="Type II secretion system protein GspF" evidence="7">
    <location>
        <begin position="134"/>
        <end position="262"/>
    </location>
</feature>